<dbReference type="EMBL" id="PJQM01003453">
    <property type="protein sequence ID" value="RCH88815.1"/>
    <property type="molecule type" value="Genomic_DNA"/>
</dbReference>
<gene>
    <name evidence="3" type="ORF">CU098_010300</name>
</gene>
<dbReference type="InterPro" id="IPR014764">
    <property type="entry name" value="DCN-prot"/>
</dbReference>
<dbReference type="GO" id="GO:0031624">
    <property type="term" value="F:ubiquitin conjugating enzyme binding"/>
    <property type="evidence" value="ECO:0007669"/>
    <property type="project" value="TreeGrafter"/>
</dbReference>
<name>A0A367JG10_RHIST</name>
<feature type="domain" description="DCUN1" evidence="2">
    <location>
        <begin position="1"/>
        <end position="117"/>
    </location>
</feature>
<dbReference type="AlphaFoldDB" id="A0A367JG10"/>
<dbReference type="GO" id="GO:0000151">
    <property type="term" value="C:ubiquitin ligase complex"/>
    <property type="evidence" value="ECO:0007669"/>
    <property type="project" value="TreeGrafter"/>
</dbReference>
<dbReference type="OrthoDB" id="27198at2759"/>
<dbReference type="Pfam" id="PF03556">
    <property type="entry name" value="Cullin_binding"/>
    <property type="match status" value="1"/>
</dbReference>
<dbReference type="STRING" id="4846.A0A367JG10"/>
<reference evidence="3 4" key="1">
    <citation type="journal article" date="2018" name="G3 (Bethesda)">
        <title>Phylogenetic and Phylogenomic Definition of Rhizopus Species.</title>
        <authorList>
            <person name="Gryganskyi A.P."/>
            <person name="Golan J."/>
            <person name="Dolatabadi S."/>
            <person name="Mondo S."/>
            <person name="Robb S."/>
            <person name="Idnurm A."/>
            <person name="Muszewska A."/>
            <person name="Steczkiewicz K."/>
            <person name="Masonjones S."/>
            <person name="Liao H.L."/>
            <person name="Gajdeczka M.T."/>
            <person name="Anike F."/>
            <person name="Vuek A."/>
            <person name="Anishchenko I.M."/>
            <person name="Voigt K."/>
            <person name="de Hoog G.S."/>
            <person name="Smith M.E."/>
            <person name="Heitman J."/>
            <person name="Vilgalys R."/>
            <person name="Stajich J.E."/>
        </authorList>
    </citation>
    <scope>NUCLEOTIDE SEQUENCE [LARGE SCALE GENOMIC DNA]</scope>
    <source>
        <strain evidence="3 4">LSU 92-RS-03</strain>
    </source>
</reference>
<dbReference type="GO" id="GO:0005886">
    <property type="term" value="C:plasma membrane"/>
    <property type="evidence" value="ECO:0007669"/>
    <property type="project" value="UniProtKB-ARBA"/>
</dbReference>
<comment type="function">
    <text evidence="1">Neddylation of cullins play an essential role in the regulation of SCF-type complexes activity.</text>
</comment>
<feature type="non-terminal residue" evidence="3">
    <location>
        <position position="1"/>
    </location>
</feature>
<evidence type="ECO:0000313" key="4">
    <source>
        <dbReference type="Proteomes" id="UP000253551"/>
    </source>
</evidence>
<dbReference type="FunFam" id="1.10.238.200:FF:000003">
    <property type="entry name" value="DCN1-like protein 3"/>
    <property type="match status" value="1"/>
</dbReference>
<dbReference type="Gene3D" id="1.10.238.200">
    <property type="entry name" value="Cullin, PONY binding domain"/>
    <property type="match status" value="1"/>
</dbReference>
<dbReference type="GO" id="GO:0097602">
    <property type="term" value="F:cullin family protein binding"/>
    <property type="evidence" value="ECO:0007669"/>
    <property type="project" value="TreeGrafter"/>
</dbReference>
<dbReference type="PROSITE" id="PS51229">
    <property type="entry name" value="DCUN1"/>
    <property type="match status" value="1"/>
</dbReference>
<sequence length="119" mass="14579">NRADTIEKLKMNKREFDRVFEDPDQFKEMYKYTFNYTKNKDQKCIEIETAIVVWTMLLEKYPLVHEFVTFLQERKPVKVINKDQWNSFLDFVSTDLSNYDESSAWPVLFDEFVEWRKVE</sequence>
<dbReference type="Proteomes" id="UP000253551">
    <property type="component" value="Unassembled WGS sequence"/>
</dbReference>
<protein>
    <recommendedName>
        <fullName evidence="1">Defective in cullin neddylation protein</fullName>
    </recommendedName>
</protein>
<accession>A0A367JG10</accession>
<comment type="caution">
    <text evidence="3">The sequence shown here is derived from an EMBL/GenBank/DDBJ whole genome shotgun (WGS) entry which is preliminary data.</text>
</comment>
<organism evidence="3 4">
    <name type="scientific">Rhizopus stolonifer</name>
    <name type="common">Rhizopus nigricans</name>
    <dbReference type="NCBI Taxonomy" id="4846"/>
    <lineage>
        <taxon>Eukaryota</taxon>
        <taxon>Fungi</taxon>
        <taxon>Fungi incertae sedis</taxon>
        <taxon>Mucoromycota</taxon>
        <taxon>Mucoromycotina</taxon>
        <taxon>Mucoromycetes</taxon>
        <taxon>Mucorales</taxon>
        <taxon>Mucorineae</taxon>
        <taxon>Rhizopodaceae</taxon>
        <taxon>Rhizopus</taxon>
    </lineage>
</organism>
<evidence type="ECO:0000259" key="2">
    <source>
        <dbReference type="PROSITE" id="PS51229"/>
    </source>
</evidence>
<proteinExistence type="predicted"/>
<dbReference type="InterPro" id="IPR042460">
    <property type="entry name" value="DCN1-like_PONY"/>
</dbReference>
<dbReference type="GO" id="GO:0032182">
    <property type="term" value="F:ubiquitin-like protein binding"/>
    <property type="evidence" value="ECO:0007669"/>
    <property type="project" value="TreeGrafter"/>
</dbReference>
<evidence type="ECO:0000313" key="3">
    <source>
        <dbReference type="EMBL" id="RCH88815.1"/>
    </source>
</evidence>
<keyword evidence="4" id="KW-1185">Reference proteome</keyword>
<dbReference type="InterPro" id="IPR005176">
    <property type="entry name" value="PONY_dom"/>
</dbReference>
<evidence type="ECO:0000256" key="1">
    <source>
        <dbReference type="RuleBase" id="RU410713"/>
    </source>
</evidence>
<dbReference type="PANTHER" id="PTHR12281">
    <property type="entry name" value="RP42 RELATED"/>
    <property type="match status" value="1"/>
</dbReference>
<dbReference type="GO" id="GO:0045116">
    <property type="term" value="P:protein neddylation"/>
    <property type="evidence" value="ECO:0007669"/>
    <property type="project" value="TreeGrafter"/>
</dbReference>